<dbReference type="EMBL" id="LT552303">
    <property type="protein sequence ID" value="SAL98720.1"/>
    <property type="molecule type" value="Genomic_DNA"/>
</dbReference>
<dbReference type="InterPro" id="IPR029063">
    <property type="entry name" value="SAM-dependent_MTases_sf"/>
</dbReference>
<evidence type="ECO:0000256" key="1">
    <source>
        <dbReference type="SAM" id="MobiDB-lite"/>
    </source>
</evidence>
<feature type="compositionally biased region" description="Low complexity" evidence="1">
    <location>
        <begin position="62"/>
        <end position="71"/>
    </location>
</feature>
<feature type="compositionally biased region" description="Low complexity" evidence="1">
    <location>
        <begin position="89"/>
        <end position="99"/>
    </location>
</feature>
<dbReference type="InterPro" id="IPR041698">
    <property type="entry name" value="Methyltransf_25"/>
</dbReference>
<dbReference type="Pfam" id="PF13649">
    <property type="entry name" value="Methyltransf_25"/>
    <property type="match status" value="1"/>
</dbReference>
<dbReference type="Proteomes" id="UP000078561">
    <property type="component" value="Unassembled WGS sequence"/>
</dbReference>
<feature type="region of interest" description="Disordered" evidence="1">
    <location>
        <begin position="152"/>
        <end position="241"/>
    </location>
</feature>
<reference evidence="3" key="1">
    <citation type="submission" date="2016-04" db="EMBL/GenBank/DDBJ databases">
        <authorList>
            <person name="Evans L.H."/>
            <person name="Alamgir A."/>
            <person name="Owens N."/>
            <person name="Weber N.D."/>
            <person name="Virtaneva K."/>
            <person name="Barbian K."/>
            <person name="Babar A."/>
            <person name="Rosenke K."/>
        </authorList>
    </citation>
    <scope>NUCLEOTIDE SEQUENCE [LARGE SCALE GENOMIC DNA]</scope>
    <source>
        <strain evidence="3">CBS 101.48</strain>
    </source>
</reference>
<feature type="compositionally biased region" description="Polar residues" evidence="1">
    <location>
        <begin position="16"/>
        <end position="39"/>
    </location>
</feature>
<accession>A0A163IZW9</accession>
<dbReference type="SUPFAM" id="SSF53335">
    <property type="entry name" value="S-adenosyl-L-methionine-dependent methyltransferases"/>
    <property type="match status" value="1"/>
</dbReference>
<feature type="compositionally biased region" description="Polar residues" evidence="1">
    <location>
        <begin position="114"/>
        <end position="128"/>
    </location>
</feature>
<name>A0A163IZW9_ABSGL</name>
<keyword evidence="4" id="KW-1185">Reference proteome</keyword>
<feature type="compositionally biased region" description="Low complexity" evidence="1">
    <location>
        <begin position="169"/>
        <end position="178"/>
    </location>
</feature>
<dbReference type="CDD" id="cd02440">
    <property type="entry name" value="AdoMet_MTases"/>
    <property type="match status" value="1"/>
</dbReference>
<sequence>MFSNNSVMDLPHFGMHSSTTKSKCQTQHRQQQHPLFLSDITNSKPKSISWLKSNKQHHHASFVPFSSGFSSPSPPPLKHLPLSDRRNQPLPTLPTYNSSPSPPLSPSLSSPTSAVTNNKTIDNCSSLLPTPGSYRRMQDDSFLKFLEQKGTVKSTTSSHGIKSKKKRSTTSSSASVRSLKVDNSGDSTYGSTTLRSLPSVSTPLARHSPSSVTRSHQPSALPIRNTSRARSLSSPPSPPIKEVTDLILTELSATPTSMPTPPTSPSMATAIASSLSTPMVVSPSSSSSSSTSTSSASSAMNSLHTRNKYNKAAYPLTQNSYEEQDRLVAQHYLLRTAFHGNDYMATVMTPLLQQGCVVLDMGCGSGTWTMELATAYPASHFIGLDQLALFPKDIKPKNCHFATCDLTSLPLSIPDASVDYIFQRDLNWALLASQWSALIKEYMRILKPGGWIELMEMDIESQSSQRQERMFNDKLIYGLSMRQQDPYVARRLPSMLAINGFRRVSSQFQSLPLGWGKAHQHQKESSLGVSPAHSTVSLASTLSSPCSEYARAASSQYRYLLHSLSPWLSTVMGCSSEKYKATIDQLVLEWSQAHTYIKWHSAVAQKPAAAIETRRY</sequence>
<protein>
    <recommendedName>
        <fullName evidence="2">Methyltransferase domain-containing protein</fullName>
    </recommendedName>
</protein>
<feature type="domain" description="Methyltransferase" evidence="2">
    <location>
        <begin position="358"/>
        <end position="450"/>
    </location>
</feature>
<dbReference type="STRING" id="4829.A0A163IZW9"/>
<feature type="region of interest" description="Disordered" evidence="1">
    <location>
        <begin position="1"/>
        <end position="39"/>
    </location>
</feature>
<dbReference type="PANTHER" id="PTHR43591">
    <property type="entry name" value="METHYLTRANSFERASE"/>
    <property type="match status" value="1"/>
</dbReference>
<dbReference type="OMA" id="WIELMEM"/>
<proteinExistence type="predicted"/>
<dbReference type="AlphaFoldDB" id="A0A163IZW9"/>
<evidence type="ECO:0000313" key="3">
    <source>
        <dbReference type="EMBL" id="SAL98720.1"/>
    </source>
</evidence>
<dbReference type="PANTHER" id="PTHR43591:SF24">
    <property type="entry name" value="2-METHOXY-6-POLYPRENYL-1,4-BENZOQUINOL METHYLASE, MITOCHONDRIAL"/>
    <property type="match status" value="1"/>
</dbReference>
<evidence type="ECO:0000313" key="4">
    <source>
        <dbReference type="Proteomes" id="UP000078561"/>
    </source>
</evidence>
<organism evidence="3">
    <name type="scientific">Absidia glauca</name>
    <name type="common">Pin mould</name>
    <dbReference type="NCBI Taxonomy" id="4829"/>
    <lineage>
        <taxon>Eukaryota</taxon>
        <taxon>Fungi</taxon>
        <taxon>Fungi incertae sedis</taxon>
        <taxon>Mucoromycota</taxon>
        <taxon>Mucoromycotina</taxon>
        <taxon>Mucoromycetes</taxon>
        <taxon>Mucorales</taxon>
        <taxon>Cunninghamellaceae</taxon>
        <taxon>Absidia</taxon>
    </lineage>
</organism>
<dbReference type="Gene3D" id="3.40.50.150">
    <property type="entry name" value="Vaccinia Virus protein VP39"/>
    <property type="match status" value="1"/>
</dbReference>
<evidence type="ECO:0000259" key="2">
    <source>
        <dbReference type="Pfam" id="PF13649"/>
    </source>
</evidence>
<feature type="region of interest" description="Disordered" evidence="1">
    <location>
        <begin position="278"/>
        <end position="301"/>
    </location>
</feature>
<dbReference type="InParanoid" id="A0A163IZW9"/>
<gene>
    <name evidence="3" type="primary">ABSGL_04276.1 scaffold 5264</name>
</gene>
<feature type="region of interest" description="Disordered" evidence="1">
    <location>
        <begin position="62"/>
        <end position="133"/>
    </location>
</feature>
<dbReference type="GO" id="GO:0008168">
    <property type="term" value="F:methyltransferase activity"/>
    <property type="evidence" value="ECO:0007669"/>
    <property type="project" value="TreeGrafter"/>
</dbReference>
<feature type="compositionally biased region" description="Polar residues" evidence="1">
    <location>
        <begin position="184"/>
        <end position="230"/>
    </location>
</feature>
<dbReference type="OrthoDB" id="2013972at2759"/>